<gene>
    <name evidence="1" type="ORF">IQ235_06415</name>
</gene>
<evidence type="ECO:0000313" key="2">
    <source>
        <dbReference type="Proteomes" id="UP000621799"/>
    </source>
</evidence>
<protein>
    <submittedName>
        <fullName evidence="1">Uncharacterized protein</fullName>
    </submittedName>
</protein>
<evidence type="ECO:0000313" key="1">
    <source>
        <dbReference type="EMBL" id="MBE9040421.1"/>
    </source>
</evidence>
<proteinExistence type="predicted"/>
<reference evidence="1" key="1">
    <citation type="submission" date="2020-10" db="EMBL/GenBank/DDBJ databases">
        <authorList>
            <person name="Castelo-Branco R."/>
            <person name="Eusebio N."/>
            <person name="Adriana R."/>
            <person name="Vieira A."/>
            <person name="Brugerolle De Fraissinette N."/>
            <person name="Rezende De Castro R."/>
            <person name="Schneider M.P."/>
            <person name="Vasconcelos V."/>
            <person name="Leao P.N."/>
        </authorList>
    </citation>
    <scope>NUCLEOTIDE SEQUENCE</scope>
    <source>
        <strain evidence="1">LEGE 11467</strain>
    </source>
</reference>
<dbReference type="Proteomes" id="UP000621799">
    <property type="component" value="Unassembled WGS sequence"/>
</dbReference>
<feature type="non-terminal residue" evidence="1">
    <location>
        <position position="162"/>
    </location>
</feature>
<accession>A0A928Z941</accession>
<dbReference type="AlphaFoldDB" id="A0A928Z941"/>
<keyword evidence="2" id="KW-1185">Reference proteome</keyword>
<sequence>MGWNRQVYQRLKLAFKLGLRRQIFIAVCDDLTRRDRLAAQLQSELGVDSDSSFPCFVSLRLNLSDPNPISQVNRWLAQHPRSSRSNGGCGIPGFQIVGVEQLTRQPAAVQWSFLNGLRQIRESLPRWEPSLLLWVSRPWLHSIEQSAPEFWRCCTGVFEFQG</sequence>
<comment type="caution">
    <text evidence="1">The sequence shown here is derived from an EMBL/GenBank/DDBJ whole genome shotgun (WGS) entry which is preliminary data.</text>
</comment>
<dbReference type="EMBL" id="JADEXN010000082">
    <property type="protein sequence ID" value="MBE9040421.1"/>
    <property type="molecule type" value="Genomic_DNA"/>
</dbReference>
<organism evidence="1 2">
    <name type="scientific">Zarconia navalis LEGE 11467</name>
    <dbReference type="NCBI Taxonomy" id="1828826"/>
    <lineage>
        <taxon>Bacteria</taxon>
        <taxon>Bacillati</taxon>
        <taxon>Cyanobacteriota</taxon>
        <taxon>Cyanophyceae</taxon>
        <taxon>Oscillatoriophycideae</taxon>
        <taxon>Oscillatoriales</taxon>
        <taxon>Oscillatoriales incertae sedis</taxon>
        <taxon>Zarconia</taxon>
        <taxon>Zarconia navalis</taxon>
    </lineage>
</organism>
<name>A0A928Z941_9CYAN</name>